<comment type="catalytic activity">
    <reaction evidence="10 12">
        <text>tRNA(Sec) + L-serine + ATP = L-seryl-tRNA(Sec) + AMP + diphosphate + H(+)</text>
        <dbReference type="Rhea" id="RHEA:42580"/>
        <dbReference type="Rhea" id="RHEA-COMP:9742"/>
        <dbReference type="Rhea" id="RHEA-COMP:10128"/>
        <dbReference type="ChEBI" id="CHEBI:15378"/>
        <dbReference type="ChEBI" id="CHEBI:30616"/>
        <dbReference type="ChEBI" id="CHEBI:33019"/>
        <dbReference type="ChEBI" id="CHEBI:33384"/>
        <dbReference type="ChEBI" id="CHEBI:78442"/>
        <dbReference type="ChEBI" id="CHEBI:78533"/>
        <dbReference type="ChEBI" id="CHEBI:456215"/>
        <dbReference type="EC" id="6.1.1.11"/>
    </reaction>
</comment>
<evidence type="ECO:0000259" key="16">
    <source>
        <dbReference type="PROSITE" id="PS50862"/>
    </source>
</evidence>
<comment type="similarity">
    <text evidence="3 12">Belongs to the class-II aminoacyl-tRNA synthetase family. Type-1 seryl-tRNA synthetase subfamily.</text>
</comment>
<keyword evidence="8 12" id="KW-0648">Protein biosynthesis</keyword>
<dbReference type="Pfam" id="PF00587">
    <property type="entry name" value="tRNA-synt_2b"/>
    <property type="match status" value="1"/>
</dbReference>
<dbReference type="PIRSF" id="PIRSF001529">
    <property type="entry name" value="Ser-tRNA-synth_IIa"/>
    <property type="match status" value="1"/>
</dbReference>
<keyword evidence="6 12" id="KW-0547">Nucleotide-binding</keyword>
<dbReference type="SUPFAM" id="SSF46589">
    <property type="entry name" value="tRNA-binding arm"/>
    <property type="match status" value="1"/>
</dbReference>
<dbReference type="Gene3D" id="3.30.930.10">
    <property type="entry name" value="Bira Bifunctional Protein, Domain 2"/>
    <property type="match status" value="1"/>
</dbReference>
<feature type="binding site" evidence="12">
    <location>
        <begin position="230"/>
        <end position="232"/>
    </location>
    <ligand>
        <name>L-serine</name>
        <dbReference type="ChEBI" id="CHEBI:33384"/>
    </ligand>
</feature>
<feature type="binding site" evidence="12 14">
    <location>
        <begin position="348"/>
        <end position="351"/>
    </location>
    <ligand>
        <name>ATP</name>
        <dbReference type="ChEBI" id="CHEBI:30616"/>
    </ligand>
</feature>
<dbReference type="Gene3D" id="1.10.287.40">
    <property type="entry name" value="Serine-tRNA synthetase, tRNA binding domain"/>
    <property type="match status" value="1"/>
</dbReference>
<dbReference type="InterPro" id="IPR015866">
    <property type="entry name" value="Ser-tRNA-synth_1_N"/>
</dbReference>
<feature type="binding site" evidence="13">
    <location>
        <position position="261"/>
    </location>
    <ligand>
        <name>L-serine</name>
        <dbReference type="ChEBI" id="CHEBI:33384"/>
    </ligand>
</feature>
<evidence type="ECO:0000256" key="9">
    <source>
        <dbReference type="ARBA" id="ARBA00023146"/>
    </source>
</evidence>
<evidence type="ECO:0000313" key="18">
    <source>
        <dbReference type="Proteomes" id="UP000285961"/>
    </source>
</evidence>
<feature type="binding site" evidence="14">
    <location>
        <begin position="277"/>
        <end position="280"/>
    </location>
    <ligand>
        <name>ATP</name>
        <dbReference type="ChEBI" id="CHEBI:30616"/>
    </ligand>
</feature>
<gene>
    <name evidence="12" type="primary">serS</name>
    <name evidence="17" type="ORF">C4532_10655</name>
</gene>
<dbReference type="Pfam" id="PF02403">
    <property type="entry name" value="Seryl_tRNA_N"/>
    <property type="match status" value="1"/>
</dbReference>
<dbReference type="InterPro" id="IPR042103">
    <property type="entry name" value="SerRS_1_N_sf"/>
</dbReference>
<dbReference type="PROSITE" id="PS50862">
    <property type="entry name" value="AA_TRNA_LIGASE_II"/>
    <property type="match status" value="1"/>
</dbReference>
<dbReference type="InterPro" id="IPR002317">
    <property type="entry name" value="Ser-tRNA-ligase_type_1"/>
</dbReference>
<dbReference type="InterPro" id="IPR010978">
    <property type="entry name" value="tRNA-bd_arm"/>
</dbReference>
<evidence type="ECO:0000256" key="2">
    <source>
        <dbReference type="ARBA" id="ARBA00005045"/>
    </source>
</evidence>
<evidence type="ECO:0000256" key="6">
    <source>
        <dbReference type="ARBA" id="ARBA00022741"/>
    </source>
</evidence>
<keyword evidence="15" id="KW-0175">Coiled coil</keyword>
<dbReference type="GO" id="GO:0005524">
    <property type="term" value="F:ATP binding"/>
    <property type="evidence" value="ECO:0007669"/>
    <property type="project" value="UniProtKB-UniRule"/>
</dbReference>
<dbReference type="NCBIfam" id="TIGR00414">
    <property type="entry name" value="serS"/>
    <property type="match status" value="1"/>
</dbReference>
<reference evidence="17 18" key="1">
    <citation type="journal article" date="2017" name="ISME J.">
        <title>Energy and carbon metabolisms in a deep terrestrial subsurface fluid microbial community.</title>
        <authorList>
            <person name="Momper L."/>
            <person name="Jungbluth S.P."/>
            <person name="Lee M.D."/>
            <person name="Amend J.P."/>
        </authorList>
    </citation>
    <scope>NUCLEOTIDE SEQUENCE [LARGE SCALE GENOMIC DNA]</scope>
    <source>
        <strain evidence="17">SURF_17</strain>
    </source>
</reference>
<feature type="binding site" evidence="13">
    <location>
        <position position="230"/>
    </location>
    <ligand>
        <name>L-serine</name>
        <dbReference type="ChEBI" id="CHEBI:33384"/>
    </ligand>
</feature>
<evidence type="ECO:0000256" key="8">
    <source>
        <dbReference type="ARBA" id="ARBA00022917"/>
    </source>
</evidence>
<dbReference type="GO" id="GO:0016260">
    <property type="term" value="P:selenocysteine biosynthetic process"/>
    <property type="evidence" value="ECO:0007669"/>
    <property type="project" value="UniProtKB-UniRule"/>
</dbReference>
<dbReference type="UniPathway" id="UPA00906">
    <property type="reaction ID" value="UER00895"/>
</dbReference>
<comment type="pathway">
    <text evidence="2 12">Aminoacyl-tRNA biosynthesis; selenocysteinyl-tRNA(Sec) biosynthesis; L-seryl-tRNA(Sec) from L-serine and tRNA(Sec): step 1/1.</text>
</comment>
<name>A0A419EXP9_9BACT</name>
<accession>A0A419EXP9</accession>
<comment type="subunit">
    <text evidence="12">Homodimer. The tRNA molecule binds across the dimer.</text>
</comment>
<evidence type="ECO:0000256" key="3">
    <source>
        <dbReference type="ARBA" id="ARBA00010728"/>
    </source>
</evidence>
<keyword evidence="4 12" id="KW-0963">Cytoplasm</keyword>
<feature type="binding site" evidence="13">
    <location>
        <position position="381"/>
    </location>
    <ligand>
        <name>L-serine</name>
        <dbReference type="ChEBI" id="CHEBI:33384"/>
    </ligand>
</feature>
<dbReference type="CDD" id="cd00770">
    <property type="entry name" value="SerRS_core"/>
    <property type="match status" value="1"/>
</dbReference>
<keyword evidence="5 12" id="KW-0436">Ligase</keyword>
<evidence type="ECO:0000256" key="11">
    <source>
        <dbReference type="ARBA" id="ARBA00048823"/>
    </source>
</evidence>
<evidence type="ECO:0000256" key="7">
    <source>
        <dbReference type="ARBA" id="ARBA00022840"/>
    </source>
</evidence>
<dbReference type="GO" id="GO:0004828">
    <property type="term" value="F:serine-tRNA ligase activity"/>
    <property type="evidence" value="ECO:0007669"/>
    <property type="project" value="UniProtKB-UniRule"/>
</dbReference>
<dbReference type="InterPro" id="IPR006195">
    <property type="entry name" value="aa-tRNA-synth_II"/>
</dbReference>
<dbReference type="AlphaFoldDB" id="A0A419EXP9"/>
<dbReference type="InterPro" id="IPR002314">
    <property type="entry name" value="aa-tRNA-synt_IIb"/>
</dbReference>
<comment type="function">
    <text evidence="12">Catalyzes the attachment of serine to tRNA(Ser). Is also able to aminoacylate tRNA(Sec) with serine, to form the misacylated tRNA L-seryl-tRNA(Sec), which will be further converted into selenocysteinyl-tRNA(Sec).</text>
</comment>
<feature type="binding site" evidence="12">
    <location>
        <position position="383"/>
    </location>
    <ligand>
        <name>L-serine</name>
        <dbReference type="ChEBI" id="CHEBI:33384"/>
    </ligand>
</feature>
<evidence type="ECO:0000256" key="5">
    <source>
        <dbReference type="ARBA" id="ARBA00022598"/>
    </source>
</evidence>
<evidence type="ECO:0000256" key="10">
    <source>
        <dbReference type="ARBA" id="ARBA00047929"/>
    </source>
</evidence>
<dbReference type="InterPro" id="IPR033729">
    <property type="entry name" value="SerRS_core"/>
</dbReference>
<dbReference type="InterPro" id="IPR045864">
    <property type="entry name" value="aa-tRNA-synth_II/BPL/LPL"/>
</dbReference>
<proteinExistence type="inferred from homology"/>
<dbReference type="PANTHER" id="PTHR43697">
    <property type="entry name" value="SERYL-TRNA SYNTHETASE"/>
    <property type="match status" value="1"/>
</dbReference>
<comment type="domain">
    <text evidence="12">Consists of two distinct domains, a catalytic core and a N-terminal extension that is involved in tRNA binding.</text>
</comment>
<feature type="binding site" evidence="12 13">
    <location>
        <position position="284"/>
    </location>
    <ligand>
        <name>L-serine</name>
        <dbReference type="ChEBI" id="CHEBI:33384"/>
    </ligand>
</feature>
<feature type="coiled-coil region" evidence="15">
    <location>
        <begin position="30"/>
        <end position="95"/>
    </location>
</feature>
<comment type="caution">
    <text evidence="17">The sequence shown here is derived from an EMBL/GenBank/DDBJ whole genome shotgun (WGS) entry which is preliminary data.</text>
</comment>
<dbReference type="SUPFAM" id="SSF55681">
    <property type="entry name" value="Class II aaRS and biotin synthetases"/>
    <property type="match status" value="1"/>
</dbReference>
<feature type="domain" description="Aminoacyl-transfer RNA synthetases class-II family profile" evidence="16">
    <location>
        <begin position="172"/>
        <end position="408"/>
    </location>
</feature>
<protein>
    <recommendedName>
        <fullName evidence="12">Serine--tRNA ligase</fullName>
        <ecNumber evidence="12">6.1.1.11</ecNumber>
    </recommendedName>
    <alternativeName>
        <fullName evidence="12">Seryl-tRNA synthetase</fullName>
        <shortName evidence="12">SerRS</shortName>
    </alternativeName>
    <alternativeName>
        <fullName evidence="12">Seryl-tRNA(Ser/Sec) synthetase</fullName>
    </alternativeName>
</protein>
<evidence type="ECO:0000256" key="12">
    <source>
        <dbReference type="HAMAP-Rule" id="MF_00176"/>
    </source>
</evidence>
<feature type="binding site" evidence="12">
    <location>
        <position position="277"/>
    </location>
    <ligand>
        <name>ATP</name>
        <dbReference type="ChEBI" id="CHEBI:30616"/>
    </ligand>
</feature>
<organism evidence="17 18">
    <name type="scientific">Candidatus Abyssobacteria bacterium SURF_17</name>
    <dbReference type="NCBI Taxonomy" id="2093361"/>
    <lineage>
        <taxon>Bacteria</taxon>
        <taxon>Pseudomonadati</taxon>
        <taxon>Candidatus Hydrogenedentota</taxon>
        <taxon>Candidatus Abyssobacteria</taxon>
    </lineage>
</organism>
<dbReference type="PRINTS" id="PR00981">
    <property type="entry name" value="TRNASYNTHSER"/>
</dbReference>
<dbReference type="GO" id="GO:0005737">
    <property type="term" value="C:cytoplasm"/>
    <property type="evidence" value="ECO:0007669"/>
    <property type="project" value="UniProtKB-SubCell"/>
</dbReference>
<evidence type="ECO:0000256" key="4">
    <source>
        <dbReference type="ARBA" id="ARBA00022490"/>
    </source>
</evidence>
<keyword evidence="9 12" id="KW-0030">Aminoacyl-tRNA synthetase</keyword>
<keyword evidence="7 12" id="KW-0067">ATP-binding</keyword>
<evidence type="ECO:0000256" key="1">
    <source>
        <dbReference type="ARBA" id="ARBA00004496"/>
    </source>
</evidence>
<dbReference type="PANTHER" id="PTHR43697:SF1">
    <property type="entry name" value="SERINE--TRNA LIGASE"/>
    <property type="match status" value="1"/>
</dbReference>
<evidence type="ECO:0000313" key="17">
    <source>
        <dbReference type="EMBL" id="RJP69598.1"/>
    </source>
</evidence>
<comment type="subcellular location">
    <subcellularLocation>
        <location evidence="1 12">Cytoplasm</location>
    </subcellularLocation>
</comment>
<comment type="catalytic activity">
    <reaction evidence="11 12">
        <text>tRNA(Ser) + L-serine + ATP = L-seryl-tRNA(Ser) + AMP + diphosphate + H(+)</text>
        <dbReference type="Rhea" id="RHEA:12292"/>
        <dbReference type="Rhea" id="RHEA-COMP:9669"/>
        <dbReference type="Rhea" id="RHEA-COMP:9703"/>
        <dbReference type="ChEBI" id="CHEBI:15378"/>
        <dbReference type="ChEBI" id="CHEBI:30616"/>
        <dbReference type="ChEBI" id="CHEBI:33019"/>
        <dbReference type="ChEBI" id="CHEBI:33384"/>
        <dbReference type="ChEBI" id="CHEBI:78442"/>
        <dbReference type="ChEBI" id="CHEBI:78533"/>
        <dbReference type="ChEBI" id="CHEBI:456215"/>
        <dbReference type="EC" id="6.1.1.11"/>
    </reaction>
</comment>
<dbReference type="EC" id="6.1.1.11" evidence="12"/>
<feature type="binding site" evidence="12 14">
    <location>
        <begin position="261"/>
        <end position="263"/>
    </location>
    <ligand>
        <name>ATP</name>
        <dbReference type="ChEBI" id="CHEBI:30616"/>
    </ligand>
</feature>
<dbReference type="GO" id="GO:0006434">
    <property type="term" value="P:seryl-tRNA aminoacylation"/>
    <property type="evidence" value="ECO:0007669"/>
    <property type="project" value="UniProtKB-UniRule"/>
</dbReference>
<sequence>MIDVKLLRENPDVVRAALDARGSAFDLGPLLALEEERRKLVFAADELKREKNAVSERIAELKKARRDAEALIEEMRAVGERIRTLDAEINDKEERIRAQWLAIPNIPHSSVPYGKSEADNVEIRTWGTPPTYDFEPLSHADLGEKLGILDFERAAKITGARFTLSFGAGAMLERALMNFMLDLHTTKHGYTEVLPPFMVNIDSMVGTGQFPKFAGDYFMCQPDQYVLVPTAEVPVTNIFRNEILAESSLPIRFAAYTPCFRREAGSYGKDTRGMIRVHQFNKVELVKFCRPEVSYEEHEKLTRDAEEVLQLLEIPYRVVALCTADLGDAAAKCYDIEAWVPSQGTYREISSCSNFEDYQARRANIRYRPKGGKPRFLHTLNGSGLAIGRTVVAILENFQQADGTVVIPQNLRPFMGGMERIIPREKP</sequence>
<evidence type="ECO:0000256" key="14">
    <source>
        <dbReference type="PIRSR" id="PIRSR001529-2"/>
    </source>
</evidence>
<evidence type="ECO:0000256" key="13">
    <source>
        <dbReference type="PIRSR" id="PIRSR001529-1"/>
    </source>
</evidence>
<dbReference type="HAMAP" id="MF_00176">
    <property type="entry name" value="Ser_tRNA_synth_type1"/>
    <property type="match status" value="1"/>
</dbReference>
<evidence type="ECO:0000256" key="15">
    <source>
        <dbReference type="SAM" id="Coils"/>
    </source>
</evidence>
<dbReference type="Proteomes" id="UP000285961">
    <property type="component" value="Unassembled WGS sequence"/>
</dbReference>
<dbReference type="EMBL" id="QZKI01000080">
    <property type="protein sequence ID" value="RJP69598.1"/>
    <property type="molecule type" value="Genomic_DNA"/>
</dbReference>